<keyword evidence="6" id="KW-0413">Isomerase</keyword>
<dbReference type="STRING" id="1770053.SAMN05216551_11919"/>
<feature type="domain" description="UvrD-like helicase C-terminal" evidence="12">
    <location>
        <begin position="337"/>
        <end position="603"/>
    </location>
</feature>
<dbReference type="InterPro" id="IPR014016">
    <property type="entry name" value="UvrD-like_ATP-bd"/>
</dbReference>
<dbReference type="SUPFAM" id="SSF52540">
    <property type="entry name" value="P-loop containing nucleoside triphosphate hydrolases"/>
    <property type="match status" value="1"/>
</dbReference>
<keyword evidence="14" id="KW-1185">Reference proteome</keyword>
<dbReference type="OrthoDB" id="5905204at2"/>
<accession>A0A1H2PW73</accession>
<dbReference type="GO" id="GO:0003677">
    <property type="term" value="F:DNA binding"/>
    <property type="evidence" value="ECO:0007669"/>
    <property type="project" value="InterPro"/>
</dbReference>
<proteinExistence type="inferred from homology"/>
<dbReference type="EC" id="5.6.2.4" evidence="8"/>
<dbReference type="GO" id="GO:0005829">
    <property type="term" value="C:cytosol"/>
    <property type="evidence" value="ECO:0007669"/>
    <property type="project" value="TreeGrafter"/>
</dbReference>
<dbReference type="GO" id="GO:0043138">
    <property type="term" value="F:3'-5' DNA helicase activity"/>
    <property type="evidence" value="ECO:0007669"/>
    <property type="project" value="UniProtKB-EC"/>
</dbReference>
<dbReference type="PROSITE" id="PS51217">
    <property type="entry name" value="UVRD_HELICASE_CTER"/>
    <property type="match status" value="1"/>
</dbReference>
<dbReference type="PROSITE" id="PS51198">
    <property type="entry name" value="UVRD_HELICASE_ATP_BIND"/>
    <property type="match status" value="1"/>
</dbReference>
<reference evidence="14" key="1">
    <citation type="submission" date="2016-09" db="EMBL/GenBank/DDBJ databases">
        <authorList>
            <person name="Varghese N."/>
            <person name="Submissions S."/>
        </authorList>
    </citation>
    <scope>NUCLEOTIDE SEQUENCE [LARGE SCALE GENOMIC DNA]</scope>
    <source>
        <strain evidence="14">JS23</strain>
    </source>
</reference>
<keyword evidence="5 10" id="KW-0067">ATP-binding</keyword>
<dbReference type="CDD" id="cd17932">
    <property type="entry name" value="DEXQc_UvrD"/>
    <property type="match status" value="1"/>
</dbReference>
<protein>
    <recommendedName>
        <fullName evidence="8">DNA 3'-5' helicase</fullName>
        <ecNumber evidence="8">5.6.2.4</ecNumber>
    </recommendedName>
</protein>
<feature type="domain" description="UvrD-like helicase ATP-binding" evidence="11">
    <location>
        <begin position="48"/>
        <end position="336"/>
    </location>
</feature>
<evidence type="ECO:0000256" key="10">
    <source>
        <dbReference type="PROSITE-ProRule" id="PRU00560"/>
    </source>
</evidence>
<evidence type="ECO:0000259" key="11">
    <source>
        <dbReference type="PROSITE" id="PS51198"/>
    </source>
</evidence>
<comment type="similarity">
    <text evidence="1">Belongs to the helicase family. UvrD subfamily.</text>
</comment>
<sequence>MLRAVRSRRTRVPINSLPAQPLVTSDVSPTTPLPPDGAADALARLYATLNDEQRAVVDAPADLPLQVIAGAGTGKTNTLVHRVIRLIERGVAPDAIMLLTFSRRAAEEMRGRVMRLLASAGMPEIRLDWAGTFHATGAQLLRDYAGVIGLSPNFTIADRDDSADLLGLLRHELGLDETAQRFPTRQTCLAIYSRVVNTGAALQAVVAEHFPWCAGWEVQLKRLFANYVAAKQADQVLDYDDLLLIWERMLDVPLIADDLRARFSHVLVDEYQDTNRLQASLLFAMRPHGQGLTVVGDDAQSIYAFRGAEAANMFEFVEQCTPAATVLTLTRNYRSSAPLLAASNAVIHEAARRHPKTLWTTRADGEAPSLVSLADETAQADYVSLQALARREGGARLRDQAILFRTGTHSAALEVALGARRIPFRKFGGLKFLDAAHVRDLLAILRFAQNPRERVAGFRVLQLLPGVGAATAAQTLAAITTALGSAVAPPRGFRLPEPKRALAHWDALADLLAALAQPVEPVGAQVERALAWYEPWLAARFDDAAIRIEDLHALARIAHTYPSRERFLAELTLDPPDAVSDQAADPMLDDDYLILSTIHSAKGREWRHVTLLNAVDGCLPADMATRNASELEEERRLLYVAMTRARETLEIVLPLRFHVHQQAAGGDRHVFAQRTRFIPPKLLSLFDSRAWPSAAPSETGRQALAALRVDIAAKLRSMWD</sequence>
<evidence type="ECO:0000256" key="4">
    <source>
        <dbReference type="ARBA" id="ARBA00022806"/>
    </source>
</evidence>
<keyword evidence="2 10" id="KW-0547">Nucleotide-binding</keyword>
<keyword evidence="4 10" id="KW-0347">Helicase</keyword>
<keyword evidence="3 10" id="KW-0378">Hydrolase</keyword>
<dbReference type="EMBL" id="FNLO01000019">
    <property type="protein sequence ID" value="SDV51600.1"/>
    <property type="molecule type" value="Genomic_DNA"/>
</dbReference>
<dbReference type="Pfam" id="PF13361">
    <property type="entry name" value="UvrD_C"/>
    <property type="match status" value="2"/>
</dbReference>
<dbReference type="InterPro" id="IPR027417">
    <property type="entry name" value="P-loop_NTPase"/>
</dbReference>
<dbReference type="Gene3D" id="1.10.10.160">
    <property type="match status" value="1"/>
</dbReference>
<evidence type="ECO:0000256" key="3">
    <source>
        <dbReference type="ARBA" id="ARBA00022801"/>
    </source>
</evidence>
<evidence type="ECO:0000313" key="13">
    <source>
        <dbReference type="EMBL" id="SDV51600.1"/>
    </source>
</evidence>
<organism evidence="13 14">
    <name type="scientific">Chitinasiproducens palmae</name>
    <dbReference type="NCBI Taxonomy" id="1770053"/>
    <lineage>
        <taxon>Bacteria</taxon>
        <taxon>Pseudomonadati</taxon>
        <taxon>Pseudomonadota</taxon>
        <taxon>Betaproteobacteria</taxon>
        <taxon>Burkholderiales</taxon>
        <taxon>Burkholderiaceae</taxon>
        <taxon>Chitinasiproducens</taxon>
    </lineage>
</organism>
<dbReference type="AlphaFoldDB" id="A0A1H2PW73"/>
<evidence type="ECO:0000256" key="5">
    <source>
        <dbReference type="ARBA" id="ARBA00022840"/>
    </source>
</evidence>
<gene>
    <name evidence="13" type="ORF">SAMN05216551_11919</name>
</gene>
<comment type="catalytic activity">
    <reaction evidence="9">
        <text>ATP + H2O = ADP + phosphate + H(+)</text>
        <dbReference type="Rhea" id="RHEA:13065"/>
        <dbReference type="ChEBI" id="CHEBI:15377"/>
        <dbReference type="ChEBI" id="CHEBI:15378"/>
        <dbReference type="ChEBI" id="CHEBI:30616"/>
        <dbReference type="ChEBI" id="CHEBI:43474"/>
        <dbReference type="ChEBI" id="CHEBI:456216"/>
        <dbReference type="EC" id="5.6.2.4"/>
    </reaction>
</comment>
<dbReference type="InterPro" id="IPR013986">
    <property type="entry name" value="DExx_box_DNA_helicase_dom_sf"/>
</dbReference>
<evidence type="ECO:0000313" key="14">
    <source>
        <dbReference type="Proteomes" id="UP000243719"/>
    </source>
</evidence>
<evidence type="ECO:0000256" key="9">
    <source>
        <dbReference type="ARBA" id="ARBA00048988"/>
    </source>
</evidence>
<dbReference type="PANTHER" id="PTHR11070:SF3">
    <property type="entry name" value="DNA 3'-5' HELICASE"/>
    <property type="match status" value="1"/>
</dbReference>
<comment type="catalytic activity">
    <reaction evidence="7">
        <text>Couples ATP hydrolysis with the unwinding of duplex DNA by translocating in the 3'-5' direction.</text>
        <dbReference type="EC" id="5.6.2.4"/>
    </reaction>
</comment>
<dbReference type="Pfam" id="PF00580">
    <property type="entry name" value="UvrD-helicase"/>
    <property type="match status" value="1"/>
</dbReference>
<evidence type="ECO:0000256" key="8">
    <source>
        <dbReference type="ARBA" id="ARBA00034808"/>
    </source>
</evidence>
<name>A0A1H2PW73_9BURK</name>
<dbReference type="InterPro" id="IPR014017">
    <property type="entry name" value="DNA_helicase_UvrD-like_C"/>
</dbReference>
<evidence type="ECO:0000256" key="2">
    <source>
        <dbReference type="ARBA" id="ARBA00022741"/>
    </source>
</evidence>
<dbReference type="GO" id="GO:0005524">
    <property type="term" value="F:ATP binding"/>
    <property type="evidence" value="ECO:0007669"/>
    <property type="project" value="UniProtKB-UniRule"/>
</dbReference>
<dbReference type="Gene3D" id="3.40.50.300">
    <property type="entry name" value="P-loop containing nucleotide triphosphate hydrolases"/>
    <property type="match status" value="2"/>
</dbReference>
<evidence type="ECO:0000256" key="6">
    <source>
        <dbReference type="ARBA" id="ARBA00023235"/>
    </source>
</evidence>
<feature type="binding site" evidence="10">
    <location>
        <begin position="69"/>
        <end position="76"/>
    </location>
    <ligand>
        <name>ATP</name>
        <dbReference type="ChEBI" id="CHEBI:30616"/>
    </ligand>
</feature>
<evidence type="ECO:0000256" key="7">
    <source>
        <dbReference type="ARBA" id="ARBA00034617"/>
    </source>
</evidence>
<evidence type="ECO:0000256" key="1">
    <source>
        <dbReference type="ARBA" id="ARBA00009922"/>
    </source>
</evidence>
<dbReference type="Proteomes" id="UP000243719">
    <property type="component" value="Unassembled WGS sequence"/>
</dbReference>
<dbReference type="InterPro" id="IPR000212">
    <property type="entry name" value="DNA_helicase_UvrD/REP"/>
</dbReference>
<dbReference type="GO" id="GO:0000725">
    <property type="term" value="P:recombinational repair"/>
    <property type="evidence" value="ECO:0007669"/>
    <property type="project" value="TreeGrafter"/>
</dbReference>
<evidence type="ECO:0000259" key="12">
    <source>
        <dbReference type="PROSITE" id="PS51217"/>
    </source>
</evidence>
<dbReference type="Gene3D" id="1.10.486.10">
    <property type="entry name" value="PCRA, domain 4"/>
    <property type="match status" value="1"/>
</dbReference>
<dbReference type="GO" id="GO:0016887">
    <property type="term" value="F:ATP hydrolysis activity"/>
    <property type="evidence" value="ECO:0007669"/>
    <property type="project" value="RHEA"/>
</dbReference>
<dbReference type="PANTHER" id="PTHR11070">
    <property type="entry name" value="UVRD / RECB / PCRA DNA HELICASE FAMILY MEMBER"/>
    <property type="match status" value="1"/>
</dbReference>